<evidence type="ECO:0000313" key="2">
    <source>
        <dbReference type="EMBL" id="VAY88785.1"/>
    </source>
</evidence>
<gene>
    <name evidence="2" type="ORF">CARN8_4040003</name>
</gene>
<dbReference type="PANTHER" id="PTHR35983">
    <property type="entry name" value="UPF0166 PROTEIN TM_0021"/>
    <property type="match status" value="1"/>
</dbReference>
<dbReference type="InterPro" id="IPR011322">
    <property type="entry name" value="N-reg_PII-like_a/b"/>
</dbReference>
<protein>
    <submittedName>
        <fullName evidence="2">Uncharacterized protein</fullName>
    </submittedName>
</protein>
<dbReference type="InterPro" id="IPR015867">
    <property type="entry name" value="N-reg_PII/ATP_PRibTrfase_C"/>
</dbReference>
<dbReference type="Pfam" id="PF02641">
    <property type="entry name" value="DUF190"/>
    <property type="match status" value="1"/>
</dbReference>
<dbReference type="InterPro" id="IPR003793">
    <property type="entry name" value="UPF0166"/>
</dbReference>
<dbReference type="EMBL" id="UOYP01000340">
    <property type="protein sequence ID" value="VAY88785.1"/>
    <property type="molecule type" value="Genomic_DNA"/>
</dbReference>
<dbReference type="Gene3D" id="3.30.70.120">
    <property type="match status" value="1"/>
</dbReference>
<evidence type="ECO:0000256" key="1">
    <source>
        <dbReference type="ARBA" id="ARBA00010554"/>
    </source>
</evidence>
<reference evidence="2" key="1">
    <citation type="submission" date="2018-10" db="EMBL/GenBank/DDBJ databases">
        <authorList>
            <person name="Plewniak F."/>
        </authorList>
    </citation>
    <scope>NUCLEOTIDE SEQUENCE</scope>
</reference>
<proteinExistence type="inferred from homology"/>
<organism evidence="2">
    <name type="scientific">mine drainage metagenome</name>
    <dbReference type="NCBI Taxonomy" id="410659"/>
    <lineage>
        <taxon>unclassified sequences</taxon>
        <taxon>metagenomes</taxon>
        <taxon>ecological metagenomes</taxon>
    </lineage>
</organism>
<dbReference type="SUPFAM" id="SSF54913">
    <property type="entry name" value="GlnB-like"/>
    <property type="match status" value="1"/>
</dbReference>
<name>A0A3P3ZPT3_9ZZZZ</name>
<sequence>MKGTYLKFYLHENRHHHHILAYEWLLEQARSLGIQGGSVFKSIAGYGRHGVLHEDHFFELANDLPVEVVFIVSTEQSEQLLGIVREANLPLLYVTMPAEYGTLP</sequence>
<comment type="similarity">
    <text evidence="1">Belongs to the UPF0166 family.</text>
</comment>
<dbReference type="PANTHER" id="PTHR35983:SF1">
    <property type="entry name" value="UPF0166 PROTEIN TM_0021"/>
    <property type="match status" value="1"/>
</dbReference>
<dbReference type="AlphaFoldDB" id="A0A3P3ZPT3"/>
<accession>A0A3P3ZPT3</accession>